<reference evidence="1 2" key="1">
    <citation type="submission" date="2009-08" db="EMBL/GenBank/DDBJ databases">
        <title>The draft genome of Rhodobacter sp. SW2.</title>
        <authorList>
            <consortium name="US DOE Joint Genome Institute (JGI-PGF)"/>
            <person name="Lucas S."/>
            <person name="Copeland A."/>
            <person name="Lapidus A."/>
            <person name="Glavina del Rio T."/>
            <person name="Tice H."/>
            <person name="Bruce D."/>
            <person name="Goodwin L."/>
            <person name="Pitluck S."/>
            <person name="Larimer F."/>
            <person name="Land M.L."/>
            <person name="Hauser L."/>
            <person name="Emerson D."/>
        </authorList>
    </citation>
    <scope>NUCLEOTIDE SEQUENCE [LARGE SCALE GENOMIC DNA]</scope>
    <source>
        <strain evidence="1 2">SW2</strain>
    </source>
</reference>
<organism evidence="1 2">
    <name type="scientific">Rhodobacter ferrooxidans</name>
    <dbReference type="NCBI Taxonomy" id="371731"/>
    <lineage>
        <taxon>Bacteria</taxon>
        <taxon>Pseudomonadati</taxon>
        <taxon>Pseudomonadota</taxon>
        <taxon>Alphaproteobacteria</taxon>
        <taxon>Rhodobacterales</taxon>
        <taxon>Rhodobacter group</taxon>
        <taxon>Rhodobacter</taxon>
    </lineage>
</organism>
<gene>
    <name evidence="1" type="ORF">Rsw2DRAFT_0597</name>
</gene>
<name>C8RXR9_9RHOB</name>
<dbReference type="SUPFAM" id="SSF52540">
    <property type="entry name" value="P-loop containing nucleoside triphosphate hydrolases"/>
    <property type="match status" value="1"/>
</dbReference>
<dbReference type="STRING" id="371731.Rsw2DRAFT_0597"/>
<dbReference type="Proteomes" id="UP000010121">
    <property type="component" value="Unassembled WGS sequence"/>
</dbReference>
<comment type="caution">
    <text evidence="1">The sequence shown here is derived from an EMBL/GenBank/DDBJ whole genome shotgun (WGS) entry which is preliminary data.</text>
</comment>
<dbReference type="OrthoDB" id="9783370at2"/>
<protein>
    <recommendedName>
        <fullName evidence="3">ATPase</fullName>
    </recommendedName>
</protein>
<proteinExistence type="predicted"/>
<dbReference type="EMBL" id="ACYY01000003">
    <property type="protein sequence ID" value="EEW26317.1"/>
    <property type="molecule type" value="Genomic_DNA"/>
</dbReference>
<keyword evidence="2" id="KW-1185">Reference proteome</keyword>
<dbReference type="Gene3D" id="3.40.50.300">
    <property type="entry name" value="P-loop containing nucleotide triphosphate hydrolases"/>
    <property type="match status" value="1"/>
</dbReference>
<accession>C8RXR9</accession>
<evidence type="ECO:0000313" key="1">
    <source>
        <dbReference type="EMBL" id="EEW26317.1"/>
    </source>
</evidence>
<sequence>MNVQTPPDLVTPNVLAPIAPRTMAETGLSMVMMRDILLKTMFRMNLDLVSEISKAICLMIPATQELVDLARSQRLLEATGTLHATSGNEMGYQLTDAGKARALDALAQSEYYGALPIPLEAYKEQVKRQSVRNMKLSRKQLLSGMGHLILPEDLIQNLGPAVTSGRSILMYGPPGNGKSSISNGIRDALGDKIYVPRALEYSGQVITVYDPIVHSKAEEAVDDPSSLRRTSNRFDNRYVYCERPSVITGGELSLEMLDLTYNPTARTYQAPLQLKSTGGIFIVDDLGRQAEPPQKLVNRWIVPLEESRDILTLQSGEKFTVPFDTLVIFSTNFHPNEIFDGAALRRIFFKIKIDGPDQENFLKIFAMMARKRKMPLDERALLHLLKVKYPTIDNLYANYQPIFLIDQMIAICEFEGLPYQMTPELIDRAWANMFVRDEAIAH</sequence>
<dbReference type="eggNOG" id="COG0464">
    <property type="taxonomic scope" value="Bacteria"/>
</dbReference>
<dbReference type="AlphaFoldDB" id="C8RXR9"/>
<evidence type="ECO:0000313" key="2">
    <source>
        <dbReference type="Proteomes" id="UP000010121"/>
    </source>
</evidence>
<dbReference type="RefSeq" id="WP_008027922.1">
    <property type="nucleotide sequence ID" value="NZ_ACYY01000003.1"/>
</dbReference>
<dbReference type="InterPro" id="IPR027417">
    <property type="entry name" value="P-loop_NTPase"/>
</dbReference>
<evidence type="ECO:0008006" key="3">
    <source>
        <dbReference type="Google" id="ProtNLM"/>
    </source>
</evidence>